<organism evidence="2">
    <name type="scientific">Blastobotrys adeninivorans</name>
    <name type="common">Yeast</name>
    <name type="synonym">Arxula adeninivorans</name>
    <dbReference type="NCBI Taxonomy" id="409370"/>
    <lineage>
        <taxon>Eukaryota</taxon>
        <taxon>Fungi</taxon>
        <taxon>Dikarya</taxon>
        <taxon>Ascomycota</taxon>
        <taxon>Saccharomycotina</taxon>
        <taxon>Dipodascomycetes</taxon>
        <taxon>Dipodascales</taxon>
        <taxon>Trichomonascaceae</taxon>
        <taxon>Blastobotrys</taxon>
    </lineage>
</organism>
<sequence>MIPITKSRLSLWASEPSRLAQHQSTKNPPSTADYVIVGSGFSGASLAYHLSCQHPKAKIVLLEARDACSGATGRNGGHLVPEYIKHGQFEKRNYDAIYQLITEHNIDCWTNEKGERGWLILKSLKEYQDANRALEHNDYDLRLYTAQQAARKLGLESYNDIHGALNIPSSPINPYRLVNWLLERSIAHGVDFYTHSEVIDIDDRTAGKVGVTVKGKGQITADKVILATNGFTNLLSIPRLPEIKPVRGQVVRFEVDEKSLKVPLTNGKVSIGWGDEYLAVVPTKTPGKVSVVLGGLRKTVPGYEVGQIDDNTVNPEISGKLLQFAKDRFGINAAPVEEWTGIMGFPQTGVPYVGQIRGYNGGLYIMGGFEGHGMTRIYETARALSENMETGSWPSWFPEQYQYTAHPPSKI</sequence>
<reference evidence="2" key="1">
    <citation type="submission" date="2014-02" db="EMBL/GenBank/DDBJ databases">
        <authorList>
            <person name="Genoscope - CEA"/>
        </authorList>
    </citation>
    <scope>NUCLEOTIDE SEQUENCE</scope>
    <source>
        <strain evidence="2">LS3</strain>
    </source>
</reference>
<dbReference type="InterPro" id="IPR036188">
    <property type="entry name" value="FAD/NAD-bd_sf"/>
</dbReference>
<evidence type="ECO:0000259" key="1">
    <source>
        <dbReference type="Pfam" id="PF01266"/>
    </source>
</evidence>
<dbReference type="PANTHER" id="PTHR13847:SF260">
    <property type="entry name" value="FAD DEPENDENT OXIDOREDUCTASE DOMAIN-CONTAINING PROTEIN"/>
    <property type="match status" value="1"/>
</dbReference>
<feature type="domain" description="FAD dependent oxidoreductase" evidence="1">
    <location>
        <begin position="33"/>
        <end position="386"/>
    </location>
</feature>
<dbReference type="PhylomeDB" id="A0A060SWN1"/>
<protein>
    <submittedName>
        <fullName evidence="2">ARAD1A02464p</fullName>
    </submittedName>
</protein>
<accession>A0A060SWN1</accession>
<dbReference type="InterPro" id="IPR006076">
    <property type="entry name" value="FAD-dep_OxRdtase"/>
</dbReference>
<dbReference type="Gene3D" id="3.50.50.60">
    <property type="entry name" value="FAD/NAD(P)-binding domain"/>
    <property type="match status" value="1"/>
</dbReference>
<gene>
    <name evidence="2" type="ORF">GNLVRS02_ARAD1A02464g</name>
</gene>
<dbReference type="PANTHER" id="PTHR13847">
    <property type="entry name" value="SARCOSINE DEHYDROGENASE-RELATED"/>
    <property type="match status" value="1"/>
</dbReference>
<dbReference type="Gene3D" id="3.30.9.10">
    <property type="entry name" value="D-Amino Acid Oxidase, subunit A, domain 2"/>
    <property type="match status" value="1"/>
</dbReference>
<proteinExistence type="predicted"/>
<name>A0A060SWN1_BLAAD</name>
<dbReference type="EMBL" id="HG937691">
    <property type="protein sequence ID" value="CDP33133.1"/>
    <property type="molecule type" value="Genomic_DNA"/>
</dbReference>
<dbReference type="SUPFAM" id="SSF51905">
    <property type="entry name" value="FAD/NAD(P)-binding domain"/>
    <property type="match status" value="1"/>
</dbReference>
<dbReference type="AlphaFoldDB" id="A0A060SWN1"/>
<dbReference type="Pfam" id="PF01266">
    <property type="entry name" value="DAO"/>
    <property type="match status" value="1"/>
</dbReference>
<dbReference type="GO" id="GO:0005737">
    <property type="term" value="C:cytoplasm"/>
    <property type="evidence" value="ECO:0007669"/>
    <property type="project" value="TreeGrafter"/>
</dbReference>
<reference evidence="2" key="2">
    <citation type="submission" date="2014-06" db="EMBL/GenBank/DDBJ databases">
        <title>The complete genome of Blastobotrys (Arxula) adeninivorans LS3 - a yeast of biotechnological interest.</title>
        <authorList>
            <person name="Kunze G."/>
            <person name="Gaillardin C."/>
            <person name="Czernicka M."/>
            <person name="Durrens P."/>
            <person name="Martin T."/>
            <person name="Boer E."/>
            <person name="Gabaldon T."/>
            <person name="Cruz J."/>
            <person name="Talla E."/>
            <person name="Marck C."/>
            <person name="Goffeau A."/>
            <person name="Barbe V."/>
            <person name="Baret P."/>
            <person name="Baronian K."/>
            <person name="Beier S."/>
            <person name="Bleykasten C."/>
            <person name="Bode R."/>
            <person name="Casaregola S."/>
            <person name="Despons L."/>
            <person name="Fairhead C."/>
            <person name="Giersberg M."/>
            <person name="Gierski P."/>
            <person name="Hahnel U."/>
            <person name="Hartmann A."/>
            <person name="Jankowska D."/>
            <person name="Jubin C."/>
            <person name="Jung P."/>
            <person name="Lafontaine I."/>
            <person name="Leh-Louis V."/>
            <person name="Lemaire M."/>
            <person name="Marcet-Houben M."/>
            <person name="Mascher M."/>
            <person name="Morel G."/>
            <person name="Richard G.-F."/>
            <person name="Riechen J."/>
            <person name="Sacerdot C."/>
            <person name="Sarkar A."/>
            <person name="Savel G."/>
            <person name="Schacherer J."/>
            <person name="Sherman D."/>
            <person name="Straub M.-L."/>
            <person name="Stein N."/>
            <person name="Thierry A."/>
            <person name="Trautwein-Schult A."/>
            <person name="Westhof E."/>
            <person name="Worch S."/>
            <person name="Dujon B."/>
            <person name="Souciet J.-L."/>
            <person name="Wincker P."/>
            <person name="Scholz U."/>
            <person name="Neuveglise N."/>
        </authorList>
    </citation>
    <scope>NUCLEOTIDE SEQUENCE</scope>
    <source>
        <strain evidence="2">LS3</strain>
    </source>
</reference>
<evidence type="ECO:0000313" key="2">
    <source>
        <dbReference type="EMBL" id="CDP33133.1"/>
    </source>
</evidence>